<dbReference type="InterPro" id="IPR043128">
    <property type="entry name" value="Rev_trsase/Diguanyl_cyclase"/>
</dbReference>
<dbReference type="GO" id="GO:0003824">
    <property type="term" value="F:catalytic activity"/>
    <property type="evidence" value="ECO:0007669"/>
    <property type="project" value="UniProtKB-KW"/>
</dbReference>
<dbReference type="EMBL" id="KQ483767">
    <property type="protein sequence ID" value="KYP41535.1"/>
    <property type="molecule type" value="Genomic_DNA"/>
</dbReference>
<organism evidence="3 4">
    <name type="scientific">Cajanus cajan</name>
    <name type="common">Pigeon pea</name>
    <name type="synonym">Cajanus indicus</name>
    <dbReference type="NCBI Taxonomy" id="3821"/>
    <lineage>
        <taxon>Eukaryota</taxon>
        <taxon>Viridiplantae</taxon>
        <taxon>Streptophyta</taxon>
        <taxon>Embryophyta</taxon>
        <taxon>Tracheophyta</taxon>
        <taxon>Spermatophyta</taxon>
        <taxon>Magnoliopsida</taxon>
        <taxon>eudicotyledons</taxon>
        <taxon>Gunneridae</taxon>
        <taxon>Pentapetalae</taxon>
        <taxon>rosids</taxon>
        <taxon>fabids</taxon>
        <taxon>Fabales</taxon>
        <taxon>Fabaceae</taxon>
        <taxon>Papilionoideae</taxon>
        <taxon>50 kb inversion clade</taxon>
        <taxon>NPAAA clade</taxon>
        <taxon>indigoferoid/millettioid clade</taxon>
        <taxon>Phaseoleae</taxon>
        <taxon>Cajanus</taxon>
    </lineage>
</organism>
<dbReference type="Gramene" id="C.cajan_38444.t">
    <property type="protein sequence ID" value="C.cajan_38444.t"/>
    <property type="gene ID" value="C.cajan_38444"/>
</dbReference>
<gene>
    <name evidence="3" type="ORF">KK1_037092</name>
</gene>
<keyword evidence="4" id="KW-1185">Reference proteome</keyword>
<dbReference type="SUPFAM" id="SSF53098">
    <property type="entry name" value="Ribonuclease H-like"/>
    <property type="match status" value="1"/>
</dbReference>
<keyword evidence="1" id="KW-0511">Multifunctional enzyme</keyword>
<dbReference type="Gene3D" id="3.30.420.10">
    <property type="entry name" value="Ribonuclease H-like superfamily/Ribonuclease H"/>
    <property type="match status" value="1"/>
</dbReference>
<proteinExistence type="predicted"/>
<dbReference type="GO" id="GO:0015074">
    <property type="term" value="P:DNA integration"/>
    <property type="evidence" value="ECO:0007669"/>
    <property type="project" value="InterPro"/>
</dbReference>
<dbReference type="CDD" id="cd01647">
    <property type="entry name" value="RT_LTR"/>
    <property type="match status" value="1"/>
</dbReference>
<accession>A0A151RGH1</accession>
<dbReference type="Pfam" id="PF00665">
    <property type="entry name" value="rve"/>
    <property type="match status" value="1"/>
</dbReference>
<evidence type="ECO:0000256" key="1">
    <source>
        <dbReference type="ARBA" id="ARBA00023268"/>
    </source>
</evidence>
<dbReference type="InterPro" id="IPR012337">
    <property type="entry name" value="RNaseH-like_sf"/>
</dbReference>
<dbReference type="InterPro" id="IPR036397">
    <property type="entry name" value="RNaseH_sf"/>
</dbReference>
<dbReference type="InterPro" id="IPR050951">
    <property type="entry name" value="Retrovirus_Pol_polyprotein"/>
</dbReference>
<dbReference type="Gene3D" id="1.10.340.70">
    <property type="match status" value="1"/>
</dbReference>
<dbReference type="GO" id="GO:0003676">
    <property type="term" value="F:nucleic acid binding"/>
    <property type="evidence" value="ECO:0007669"/>
    <property type="project" value="InterPro"/>
</dbReference>
<dbReference type="PANTHER" id="PTHR37984">
    <property type="entry name" value="PROTEIN CBG26694"/>
    <property type="match status" value="1"/>
</dbReference>
<dbReference type="InterPro" id="IPR043502">
    <property type="entry name" value="DNA/RNA_pol_sf"/>
</dbReference>
<dbReference type="InterPro" id="IPR000477">
    <property type="entry name" value="RT_dom"/>
</dbReference>
<evidence type="ECO:0000259" key="2">
    <source>
        <dbReference type="PROSITE" id="PS50994"/>
    </source>
</evidence>
<protein>
    <submittedName>
        <fullName evidence="3">Transposon Ty3-I Gag-Pol polyprotein</fullName>
    </submittedName>
</protein>
<dbReference type="InterPro" id="IPR041588">
    <property type="entry name" value="Integrase_H2C2"/>
</dbReference>
<dbReference type="InterPro" id="IPR001584">
    <property type="entry name" value="Integrase_cat-core"/>
</dbReference>
<dbReference type="PANTHER" id="PTHR37984:SF5">
    <property type="entry name" value="PROTEIN NYNRIN-LIKE"/>
    <property type="match status" value="1"/>
</dbReference>
<evidence type="ECO:0000313" key="4">
    <source>
        <dbReference type="Proteomes" id="UP000075243"/>
    </source>
</evidence>
<dbReference type="Pfam" id="PF17919">
    <property type="entry name" value="RT_RNaseH_2"/>
    <property type="match status" value="1"/>
</dbReference>
<dbReference type="PROSITE" id="PS50994">
    <property type="entry name" value="INTEGRASE"/>
    <property type="match status" value="1"/>
</dbReference>
<sequence length="635" mass="72497">MEQTERVEPIEDRYPLVIGPTDSHVTYLESNLPEQARREIRQVVTKNKDLFAWQPADMPGIDPNFLCHKLSVCREAKPIAQRKRKTGEERKKAIEEEVTKLLDADFIREIHYTTWLANVVMVKKSNGKWRMCTDYTDLNKACPKDAYPLPNIDRLVDGAADHKFLTFLDAYSGYNQIRMYPRDEDKTTFVTESANYYYQVMPFDLKNAGATYQRLMDKIFHEQIGKNMEIYVDDMVVKSAETPSHVADLAEVFQSLRRQQMRLNPDKCVFGVSGGKLLANWFQWTEECEASFQMFKQRLDTPPILAKPTPSQVVLYLTISSEAISAVMIQEKDGQQYPIYFISRVLQDAERCMPVDESPKTWMTDILDFIVHGKEPADSSEAKKLRTQAAWYSVVSGELYRRGFFTPLLKCLEHQQANYAVCEVHEGICGSHSRGRTLATKILRAGYYWPTLKTDCADYVKKCAQYQKHGNLIHASATELHNISSPWPFALWGIDILGPFPVAKGQVKFLLVVVDYFTKWIEAESLASISAANVQKFVWKYIVTRFGIPYAIVSDNGLQITDQKFNSFLQNLGIRHRFSSVEHPQSNGQADLAVGPAPPPWEVGGFPRTPVRVLFTVVAATWFLINVRMSRSSSS</sequence>
<dbReference type="InterPro" id="IPR041577">
    <property type="entry name" value="RT_RNaseH_2"/>
</dbReference>
<dbReference type="AlphaFoldDB" id="A0A151RGH1"/>
<dbReference type="Pfam" id="PF00078">
    <property type="entry name" value="RVT_1"/>
    <property type="match status" value="1"/>
</dbReference>
<reference evidence="3" key="1">
    <citation type="journal article" date="2012" name="Nat. Biotechnol.">
        <title>Draft genome sequence of pigeonpea (Cajanus cajan), an orphan legume crop of resource-poor farmers.</title>
        <authorList>
            <person name="Varshney R.K."/>
            <person name="Chen W."/>
            <person name="Li Y."/>
            <person name="Bharti A.K."/>
            <person name="Saxena R.K."/>
            <person name="Schlueter J.A."/>
            <person name="Donoghue M.T."/>
            <person name="Azam S."/>
            <person name="Fan G."/>
            <person name="Whaley A.M."/>
            <person name="Farmer A.D."/>
            <person name="Sheridan J."/>
            <person name="Iwata A."/>
            <person name="Tuteja R."/>
            <person name="Penmetsa R.V."/>
            <person name="Wu W."/>
            <person name="Upadhyaya H.D."/>
            <person name="Yang S.P."/>
            <person name="Shah T."/>
            <person name="Saxena K.B."/>
            <person name="Michael T."/>
            <person name="McCombie W.R."/>
            <person name="Yang B."/>
            <person name="Zhang G."/>
            <person name="Yang H."/>
            <person name="Wang J."/>
            <person name="Spillane C."/>
            <person name="Cook D.R."/>
            <person name="May G.D."/>
            <person name="Xu X."/>
            <person name="Jackson S.A."/>
        </authorList>
    </citation>
    <scope>NUCLEOTIDE SEQUENCE [LARGE SCALE GENOMIC DNA]</scope>
</reference>
<dbReference type="Gene3D" id="3.10.10.10">
    <property type="entry name" value="HIV Type 1 Reverse Transcriptase, subunit A, domain 1"/>
    <property type="match status" value="1"/>
</dbReference>
<dbReference type="Gene3D" id="3.30.70.270">
    <property type="match status" value="1"/>
</dbReference>
<evidence type="ECO:0000313" key="3">
    <source>
        <dbReference type="EMBL" id="KYP41535.1"/>
    </source>
</evidence>
<feature type="domain" description="Integrase catalytic" evidence="2">
    <location>
        <begin position="484"/>
        <end position="591"/>
    </location>
</feature>
<dbReference type="Pfam" id="PF17921">
    <property type="entry name" value="Integrase_H2C2"/>
    <property type="match status" value="1"/>
</dbReference>
<dbReference type="SUPFAM" id="SSF56672">
    <property type="entry name" value="DNA/RNA polymerases"/>
    <property type="match status" value="1"/>
</dbReference>
<name>A0A151RGH1_CAJCA</name>
<dbReference type="Proteomes" id="UP000075243">
    <property type="component" value="Unassembled WGS sequence"/>
</dbReference>